<organism evidence="1 2">
    <name type="scientific">Staphylococcus saprophyticus</name>
    <dbReference type="NCBI Taxonomy" id="29385"/>
    <lineage>
        <taxon>Bacteria</taxon>
        <taxon>Bacillati</taxon>
        <taxon>Bacillota</taxon>
        <taxon>Bacilli</taxon>
        <taxon>Bacillales</taxon>
        <taxon>Staphylococcaceae</taxon>
        <taxon>Staphylococcus</taxon>
    </lineage>
</organism>
<evidence type="ECO:0000313" key="1">
    <source>
        <dbReference type="EMBL" id="SUM82741.1"/>
    </source>
</evidence>
<accession>A0A380HLK3</accession>
<proteinExistence type="predicted"/>
<gene>
    <name evidence="1" type="ORF">NCTC7688_01298</name>
</gene>
<evidence type="ECO:0000313" key="2">
    <source>
        <dbReference type="Proteomes" id="UP000254707"/>
    </source>
</evidence>
<dbReference type="EMBL" id="UHED01000001">
    <property type="protein sequence ID" value="SUM82741.1"/>
    <property type="molecule type" value="Genomic_DNA"/>
</dbReference>
<dbReference type="Proteomes" id="UP000254707">
    <property type="component" value="Unassembled WGS sequence"/>
</dbReference>
<dbReference type="OMA" id="MISKKNW"/>
<dbReference type="AlphaFoldDB" id="A0A380HLK3"/>
<reference evidence="1 2" key="1">
    <citation type="submission" date="2018-06" db="EMBL/GenBank/DDBJ databases">
        <authorList>
            <consortium name="Pathogen Informatics"/>
            <person name="Doyle S."/>
        </authorList>
    </citation>
    <scope>NUCLEOTIDE SEQUENCE [LARGE SCALE GENOMIC DNA]</scope>
    <source>
        <strain evidence="1 2">NCTC7688</strain>
    </source>
</reference>
<dbReference type="GeneID" id="3615711"/>
<protein>
    <submittedName>
        <fullName evidence="1">Peptidase propeptide and YPEB domain-containing protein</fullName>
    </submittedName>
</protein>
<name>A0A380HLK3_STASA</name>
<dbReference type="RefSeq" id="WP_011302866.1">
    <property type="nucleotide sequence ID" value="NZ_CAXOKG010000001.1"/>
</dbReference>
<sequence>MLNKKNWFILLLFFLTTIAGSIYFYKRRKHIQYRDPEKITKEVKTYFMNVIGSYILKVPMTYTKSDSKIIAFQGGITTRNHNTLTYYDFYADAKTGEILDIIECK</sequence>